<protein>
    <recommendedName>
        <fullName evidence="7 9">Uroporphyrinogen-III synthase</fullName>
        <ecNumber evidence="3 9">4.2.1.75</ecNumber>
    </recommendedName>
</protein>
<evidence type="ECO:0000259" key="10">
    <source>
        <dbReference type="Pfam" id="PF02602"/>
    </source>
</evidence>
<dbReference type="InterPro" id="IPR039793">
    <property type="entry name" value="UROS/Hem4"/>
</dbReference>
<comment type="similarity">
    <text evidence="2 9">Belongs to the uroporphyrinogen-III synthase family.</text>
</comment>
<evidence type="ECO:0000313" key="11">
    <source>
        <dbReference type="EMBL" id="AUD77804.1"/>
    </source>
</evidence>
<organism evidence="11 12">
    <name type="scientific">Kangiella profundi</name>
    <dbReference type="NCBI Taxonomy" id="1561924"/>
    <lineage>
        <taxon>Bacteria</taxon>
        <taxon>Pseudomonadati</taxon>
        <taxon>Pseudomonadota</taxon>
        <taxon>Gammaproteobacteria</taxon>
        <taxon>Kangiellales</taxon>
        <taxon>Kangiellaceae</taxon>
        <taxon>Kangiella</taxon>
    </lineage>
</organism>
<evidence type="ECO:0000256" key="6">
    <source>
        <dbReference type="ARBA" id="ARBA00037589"/>
    </source>
</evidence>
<comment type="function">
    <text evidence="6 9">Catalyzes cyclization of the linear tetrapyrrole, hydroxymethylbilane, to the macrocyclic uroporphyrinogen III.</text>
</comment>
<name>A0A2K9AFT9_9GAMM</name>
<sequence length="250" mass="27523">MANTPTIIVTRPSPMGEQLCQELSEQGYRAIHCPLIRFTANTDYSPEQQLDLLTQHKLWIFVSKQAVDYALKDLSRAQLDQFLGHTLIAVGKATQKALQPYGLSALIPKTPDSEGILALIDQFSLPAHYPILLIRGDKGRGLLEQQLSGPHKLGILPVYHRIELTAAMPPIMQQATPRQPVAWVVTSGQLLELTDKMLSTAGIKAEQVAIIGGSARISDLARQKGYTNCYTAKDASNAEIIRACQEWQKA</sequence>
<dbReference type="CDD" id="cd06578">
    <property type="entry name" value="HemD"/>
    <property type="match status" value="1"/>
</dbReference>
<dbReference type="GO" id="GO:0004852">
    <property type="term" value="F:uroporphyrinogen-III synthase activity"/>
    <property type="evidence" value="ECO:0007669"/>
    <property type="project" value="UniProtKB-UniRule"/>
</dbReference>
<evidence type="ECO:0000256" key="8">
    <source>
        <dbReference type="ARBA" id="ARBA00048617"/>
    </source>
</evidence>
<evidence type="ECO:0000313" key="12">
    <source>
        <dbReference type="Proteomes" id="UP000232693"/>
    </source>
</evidence>
<dbReference type="Proteomes" id="UP000232693">
    <property type="component" value="Chromosome"/>
</dbReference>
<comment type="catalytic activity">
    <reaction evidence="8 9">
        <text>hydroxymethylbilane = uroporphyrinogen III + H2O</text>
        <dbReference type="Rhea" id="RHEA:18965"/>
        <dbReference type="ChEBI" id="CHEBI:15377"/>
        <dbReference type="ChEBI" id="CHEBI:57308"/>
        <dbReference type="ChEBI" id="CHEBI:57845"/>
        <dbReference type="EC" id="4.2.1.75"/>
    </reaction>
</comment>
<comment type="pathway">
    <text evidence="1 9">Porphyrin-containing compound metabolism; protoporphyrin-IX biosynthesis; coproporphyrinogen-III from 5-aminolevulinate: step 3/4.</text>
</comment>
<dbReference type="SUPFAM" id="SSF69618">
    <property type="entry name" value="HemD-like"/>
    <property type="match status" value="1"/>
</dbReference>
<feature type="domain" description="Tetrapyrrole biosynthesis uroporphyrinogen III synthase" evidence="10">
    <location>
        <begin position="18"/>
        <end position="240"/>
    </location>
</feature>
<dbReference type="EC" id="4.2.1.75" evidence="3 9"/>
<proteinExistence type="inferred from homology"/>
<dbReference type="InterPro" id="IPR036108">
    <property type="entry name" value="4pyrrol_syn_uPrphyn_synt_sf"/>
</dbReference>
<keyword evidence="5 9" id="KW-0627">Porphyrin biosynthesis</keyword>
<dbReference type="InterPro" id="IPR003754">
    <property type="entry name" value="4pyrrol_synth_uPrphyn_synth"/>
</dbReference>
<keyword evidence="4 9" id="KW-0456">Lyase</keyword>
<evidence type="ECO:0000256" key="9">
    <source>
        <dbReference type="RuleBase" id="RU366031"/>
    </source>
</evidence>
<evidence type="ECO:0000256" key="1">
    <source>
        <dbReference type="ARBA" id="ARBA00004772"/>
    </source>
</evidence>
<evidence type="ECO:0000256" key="2">
    <source>
        <dbReference type="ARBA" id="ARBA00008133"/>
    </source>
</evidence>
<keyword evidence="12" id="KW-1185">Reference proteome</keyword>
<dbReference type="GO" id="GO:0006782">
    <property type="term" value="P:protoporphyrinogen IX biosynthetic process"/>
    <property type="evidence" value="ECO:0007669"/>
    <property type="project" value="UniProtKB-UniRule"/>
</dbReference>
<dbReference type="RefSeq" id="WP_106645726.1">
    <property type="nucleotide sequence ID" value="NZ_BMGO01000001.1"/>
</dbReference>
<evidence type="ECO:0000256" key="3">
    <source>
        <dbReference type="ARBA" id="ARBA00013109"/>
    </source>
</evidence>
<dbReference type="PANTHER" id="PTHR38042:SF1">
    <property type="entry name" value="UROPORPHYRINOGEN-III SYNTHASE, CHLOROPLASTIC"/>
    <property type="match status" value="1"/>
</dbReference>
<dbReference type="KEGG" id="kpd:CW740_00560"/>
<dbReference type="OrthoDB" id="9787650at2"/>
<dbReference type="AlphaFoldDB" id="A0A2K9AFT9"/>
<accession>A0A2K9AFT9</accession>
<dbReference type="GO" id="GO:0006780">
    <property type="term" value="P:uroporphyrinogen III biosynthetic process"/>
    <property type="evidence" value="ECO:0007669"/>
    <property type="project" value="UniProtKB-UniRule"/>
</dbReference>
<gene>
    <name evidence="11" type="ORF">CW740_00560</name>
</gene>
<reference evidence="11 12" key="1">
    <citation type="submission" date="2017-12" db="EMBL/GenBank/DDBJ databases">
        <title>Kangiella profundi FT102 completed genome.</title>
        <authorList>
            <person name="Xu J."/>
            <person name="Wang J."/>
            <person name="Lu Y."/>
        </authorList>
    </citation>
    <scope>NUCLEOTIDE SEQUENCE [LARGE SCALE GENOMIC DNA]</scope>
    <source>
        <strain evidence="11 12">FT102</strain>
    </source>
</reference>
<dbReference type="PANTHER" id="PTHR38042">
    <property type="entry name" value="UROPORPHYRINOGEN-III SYNTHASE, CHLOROPLASTIC"/>
    <property type="match status" value="1"/>
</dbReference>
<evidence type="ECO:0000256" key="4">
    <source>
        <dbReference type="ARBA" id="ARBA00023239"/>
    </source>
</evidence>
<evidence type="ECO:0000256" key="5">
    <source>
        <dbReference type="ARBA" id="ARBA00023244"/>
    </source>
</evidence>
<dbReference type="Gene3D" id="3.40.50.10090">
    <property type="match status" value="2"/>
</dbReference>
<dbReference type="Pfam" id="PF02602">
    <property type="entry name" value="HEM4"/>
    <property type="match status" value="1"/>
</dbReference>
<dbReference type="UniPathway" id="UPA00251">
    <property type="reaction ID" value="UER00320"/>
</dbReference>
<evidence type="ECO:0000256" key="7">
    <source>
        <dbReference type="ARBA" id="ARBA00040167"/>
    </source>
</evidence>
<dbReference type="EMBL" id="CP025120">
    <property type="protein sequence ID" value="AUD77804.1"/>
    <property type="molecule type" value="Genomic_DNA"/>
</dbReference>